<sequence length="180" mass="20940">MPRSKKGAKRVKVESTDVERAAVLVLKNSWSIRQAALEFKVSKSTLARHLKIHKASENEEFQYNARCDINRVFSPEEEEKLANYLKQASQIHYGLTRKQFRILALDFAQVNKKKIPESWITNGLAGKNWYYEFMNRHKDALSLRKPQATSLSRSTSFNRHNVSTFDESASLWASWFIFLI</sequence>
<protein>
    <submittedName>
        <fullName evidence="1">Uncharacterized protein</fullName>
    </submittedName>
</protein>
<dbReference type="Proteomes" id="UP001056778">
    <property type="component" value="Chromosome 8"/>
</dbReference>
<accession>A0ACB9SLH5</accession>
<comment type="caution">
    <text evidence="1">The sequence shown here is derived from an EMBL/GenBank/DDBJ whole genome shotgun (WGS) entry which is preliminary data.</text>
</comment>
<proteinExistence type="predicted"/>
<keyword evidence="2" id="KW-1185">Reference proteome</keyword>
<evidence type="ECO:0000313" key="1">
    <source>
        <dbReference type="EMBL" id="KAI4456179.1"/>
    </source>
</evidence>
<evidence type="ECO:0000313" key="2">
    <source>
        <dbReference type="Proteomes" id="UP001056778"/>
    </source>
</evidence>
<reference evidence="1" key="1">
    <citation type="submission" date="2022-04" db="EMBL/GenBank/DDBJ databases">
        <title>Chromosome-scale genome assembly of Holotrichia oblita Faldermann.</title>
        <authorList>
            <person name="Rongchong L."/>
        </authorList>
    </citation>
    <scope>NUCLEOTIDE SEQUENCE</scope>
    <source>
        <strain evidence="1">81SQS9</strain>
    </source>
</reference>
<name>A0ACB9SLH5_HOLOL</name>
<gene>
    <name evidence="1" type="ORF">MML48_8g00008219</name>
</gene>
<organism evidence="1 2">
    <name type="scientific">Holotrichia oblita</name>
    <name type="common">Chafer beetle</name>
    <dbReference type="NCBI Taxonomy" id="644536"/>
    <lineage>
        <taxon>Eukaryota</taxon>
        <taxon>Metazoa</taxon>
        <taxon>Ecdysozoa</taxon>
        <taxon>Arthropoda</taxon>
        <taxon>Hexapoda</taxon>
        <taxon>Insecta</taxon>
        <taxon>Pterygota</taxon>
        <taxon>Neoptera</taxon>
        <taxon>Endopterygota</taxon>
        <taxon>Coleoptera</taxon>
        <taxon>Polyphaga</taxon>
        <taxon>Scarabaeiformia</taxon>
        <taxon>Scarabaeidae</taxon>
        <taxon>Melolonthinae</taxon>
        <taxon>Holotrichia</taxon>
    </lineage>
</organism>
<dbReference type="EMBL" id="CM043022">
    <property type="protein sequence ID" value="KAI4456179.1"/>
    <property type="molecule type" value="Genomic_DNA"/>
</dbReference>